<dbReference type="Pfam" id="PF05488">
    <property type="entry name" value="PAAR_motif"/>
    <property type="match status" value="1"/>
</dbReference>
<dbReference type="Proteomes" id="UP000237003">
    <property type="component" value="Unassembled WGS sequence"/>
</dbReference>
<gene>
    <name evidence="1" type="ORF">C3430_25945</name>
</gene>
<dbReference type="EMBL" id="PQLX01000015">
    <property type="protein sequence ID" value="POU60216.1"/>
    <property type="molecule type" value="Genomic_DNA"/>
</dbReference>
<dbReference type="InterPro" id="IPR008727">
    <property type="entry name" value="PAAR_motif"/>
</dbReference>
<evidence type="ECO:0000313" key="2">
    <source>
        <dbReference type="Proteomes" id="UP000237003"/>
    </source>
</evidence>
<evidence type="ECO:0000313" key="1">
    <source>
        <dbReference type="EMBL" id="POU60216.1"/>
    </source>
</evidence>
<organism evidence="1 2">
    <name type="scientific">Citrobacter amalonaticus</name>
    <dbReference type="NCBI Taxonomy" id="35703"/>
    <lineage>
        <taxon>Bacteria</taxon>
        <taxon>Pseudomonadati</taxon>
        <taxon>Pseudomonadota</taxon>
        <taxon>Gammaproteobacteria</taxon>
        <taxon>Enterobacterales</taxon>
        <taxon>Enterobacteriaceae</taxon>
        <taxon>Citrobacter</taxon>
    </lineage>
</organism>
<proteinExistence type="predicted"/>
<dbReference type="AlphaFoldDB" id="A0A2S4RQL5"/>
<reference evidence="1 2" key="1">
    <citation type="submission" date="2018-01" db="EMBL/GenBank/DDBJ databases">
        <title>Complete genome sequences of 14 Citrobacter spp. isolated from plant in Canada.</title>
        <authorList>
            <person name="Bhandare S.G."/>
            <person name="Colavecchio A."/>
            <person name="Jeukens J."/>
            <person name="Emond-Rheault J.-G."/>
            <person name="Freschi L."/>
            <person name="Hamel J."/>
            <person name="Kukavica-Ibrulj I."/>
            <person name="Levesque R."/>
            <person name="Goodridge L."/>
        </authorList>
    </citation>
    <scope>NUCLEOTIDE SEQUENCE [LARGE SCALE GENOMIC DNA]</scope>
    <source>
        <strain evidence="1 2">S1285</strain>
    </source>
</reference>
<sequence length="85" mass="8787">MRGIIRLGDKTTCGGTVLTASEKRIIMGKGIARVGDSVSCPKHGNSKIVEGDSSITEQGIPVAFNGHRTNCGCTLISSLSNVGVK</sequence>
<dbReference type="Gene3D" id="2.60.200.60">
    <property type="match status" value="1"/>
</dbReference>
<name>A0A2S4RQL5_CITAM</name>
<dbReference type="OrthoDB" id="6860016at2"/>
<dbReference type="RefSeq" id="WP_103775765.1">
    <property type="nucleotide sequence ID" value="NZ_PQLX01000015.1"/>
</dbReference>
<protein>
    <submittedName>
        <fullName evidence="1">PAAR domain-containing protein</fullName>
    </submittedName>
</protein>
<comment type="caution">
    <text evidence="1">The sequence shown here is derived from an EMBL/GenBank/DDBJ whole genome shotgun (WGS) entry which is preliminary data.</text>
</comment>
<dbReference type="CDD" id="cd14744">
    <property type="entry name" value="PAAR_CT_2"/>
    <property type="match status" value="1"/>
</dbReference>
<accession>A0A2S4RQL5</accession>